<proteinExistence type="predicted"/>
<name>A0A9D7XII3_9BACT</name>
<comment type="caution">
    <text evidence="1">The sequence shown here is derived from an EMBL/GenBank/DDBJ whole genome shotgun (WGS) entry which is preliminary data.</text>
</comment>
<dbReference type="Proteomes" id="UP000808349">
    <property type="component" value="Unassembled WGS sequence"/>
</dbReference>
<dbReference type="AlphaFoldDB" id="A0A9D7XII3"/>
<accession>A0A9D7XII3</accession>
<organism evidence="1 2">
    <name type="scientific">Candidatus Defluviibacterium haderslevense</name>
    <dbReference type="NCBI Taxonomy" id="2981993"/>
    <lineage>
        <taxon>Bacteria</taxon>
        <taxon>Pseudomonadati</taxon>
        <taxon>Bacteroidota</taxon>
        <taxon>Saprospiria</taxon>
        <taxon>Saprospirales</taxon>
        <taxon>Saprospiraceae</taxon>
        <taxon>Candidatus Defluviibacterium</taxon>
    </lineage>
</organism>
<protein>
    <submittedName>
        <fullName evidence="1">Uncharacterized protein</fullName>
    </submittedName>
</protein>
<sequence>MRCYIGIILFLNGALSYGQEMSMLRQLDSLYYSSKLDSLERLYGTNKEIPHEYRLAVLVSLSFYPELIQTPITFKYRNISTSMNSRPQLLSMMSLDPQKRKYVVRINKLHQNGFINLQKVPFNALVGLIGHELSHIVDYESKADIEIVLRALSYLNIRTKTLFEKSIDKKTIQHGLGWCLFDWSTYVLNQSGASIDYKAFKKRVYLEPIEIQEKILYYFLTASNTLPQDHH</sequence>
<gene>
    <name evidence="1" type="ORF">IPO85_14575</name>
</gene>
<reference evidence="1 2" key="1">
    <citation type="submission" date="2020-10" db="EMBL/GenBank/DDBJ databases">
        <title>Connecting structure to function with the recovery of over 1000 high-quality activated sludge metagenome-assembled genomes encoding full-length rRNA genes using long-read sequencing.</title>
        <authorList>
            <person name="Singleton C.M."/>
            <person name="Petriglieri F."/>
            <person name="Kristensen J.M."/>
            <person name="Kirkegaard R.H."/>
            <person name="Michaelsen T.Y."/>
            <person name="Andersen M.H."/>
            <person name="Karst S.M."/>
            <person name="Dueholm M.S."/>
            <person name="Nielsen P.H."/>
            <person name="Albertsen M."/>
        </authorList>
    </citation>
    <scope>NUCLEOTIDE SEQUENCE [LARGE SCALE GENOMIC DNA]</scope>
    <source>
        <strain evidence="1">Ribe_18-Q3-R11-54_BAT3C.373</strain>
    </source>
</reference>
<evidence type="ECO:0000313" key="1">
    <source>
        <dbReference type="EMBL" id="MBK9718708.1"/>
    </source>
</evidence>
<evidence type="ECO:0000313" key="2">
    <source>
        <dbReference type="Proteomes" id="UP000808349"/>
    </source>
</evidence>
<dbReference type="EMBL" id="JADKFW010000012">
    <property type="protein sequence ID" value="MBK9718708.1"/>
    <property type="molecule type" value="Genomic_DNA"/>
</dbReference>